<dbReference type="EMBL" id="GBXM01080521">
    <property type="protein sequence ID" value="JAH28056.1"/>
    <property type="molecule type" value="Transcribed_RNA"/>
</dbReference>
<protein>
    <submittedName>
        <fullName evidence="1">Uncharacterized protein</fullName>
    </submittedName>
</protein>
<reference evidence="1" key="2">
    <citation type="journal article" date="2015" name="Fish Shellfish Immunol.">
        <title>Early steps in the European eel (Anguilla anguilla)-Vibrio vulnificus interaction in the gills: Role of the RtxA13 toxin.</title>
        <authorList>
            <person name="Callol A."/>
            <person name="Pajuelo D."/>
            <person name="Ebbesson L."/>
            <person name="Teles M."/>
            <person name="MacKenzie S."/>
            <person name="Amaro C."/>
        </authorList>
    </citation>
    <scope>NUCLEOTIDE SEQUENCE</scope>
</reference>
<organism evidence="1">
    <name type="scientific">Anguilla anguilla</name>
    <name type="common">European freshwater eel</name>
    <name type="synonym">Muraena anguilla</name>
    <dbReference type="NCBI Taxonomy" id="7936"/>
    <lineage>
        <taxon>Eukaryota</taxon>
        <taxon>Metazoa</taxon>
        <taxon>Chordata</taxon>
        <taxon>Craniata</taxon>
        <taxon>Vertebrata</taxon>
        <taxon>Euteleostomi</taxon>
        <taxon>Actinopterygii</taxon>
        <taxon>Neopterygii</taxon>
        <taxon>Teleostei</taxon>
        <taxon>Anguilliformes</taxon>
        <taxon>Anguillidae</taxon>
        <taxon>Anguilla</taxon>
    </lineage>
</organism>
<reference evidence="1" key="1">
    <citation type="submission" date="2014-11" db="EMBL/GenBank/DDBJ databases">
        <authorList>
            <person name="Amaro Gonzalez C."/>
        </authorList>
    </citation>
    <scope>NUCLEOTIDE SEQUENCE</scope>
</reference>
<accession>A0A0E9RFY9</accession>
<name>A0A0E9RFY9_ANGAN</name>
<evidence type="ECO:0000313" key="1">
    <source>
        <dbReference type="EMBL" id="JAH28056.1"/>
    </source>
</evidence>
<dbReference type="AlphaFoldDB" id="A0A0E9RFY9"/>
<proteinExistence type="predicted"/>
<sequence>MNGTEWNMLIKWRWMDQILSTPLFVVCALLSNVTAKDDTRVVAKCHLLHTKRISRRIP</sequence>